<protein>
    <submittedName>
        <fullName evidence="1">Uncharacterized protein</fullName>
    </submittedName>
</protein>
<reference evidence="1 2" key="1">
    <citation type="journal article" date="2021" name="Hortic Res">
        <title>High-quality reference genome and annotation aids understanding of berry development for evergreen blueberry (Vaccinium darrowii).</title>
        <authorList>
            <person name="Yu J."/>
            <person name="Hulse-Kemp A.M."/>
            <person name="Babiker E."/>
            <person name="Staton M."/>
        </authorList>
    </citation>
    <scope>NUCLEOTIDE SEQUENCE [LARGE SCALE GENOMIC DNA]</scope>
    <source>
        <strain evidence="2">cv. NJ 8807/NJ 8810</strain>
        <tissue evidence="1">Young leaf</tissue>
    </source>
</reference>
<sequence length="154" mass="16622">MNAKRTTEVGVFTGCCFLVTALNIVDDGKIVAIDKQVDKTLWGGTVAKPGKYVPLPKREWRKASIEFNKSLATDVLIELSHVPSGGVAAIVAGLERGWFVTSTKLEQGAKCYKTAAAKPNLAIKDLKLLPLQNPMTQASSLSWGAKHPINLCML</sequence>
<gene>
    <name evidence="1" type="ORF">Vadar_025755</name>
</gene>
<dbReference type="Proteomes" id="UP000828048">
    <property type="component" value="Chromosome 8"/>
</dbReference>
<keyword evidence="2" id="KW-1185">Reference proteome</keyword>
<name>A0ACB7YGH9_9ERIC</name>
<accession>A0ACB7YGH9</accession>
<comment type="caution">
    <text evidence="1">The sequence shown here is derived from an EMBL/GenBank/DDBJ whole genome shotgun (WGS) entry which is preliminary data.</text>
</comment>
<proteinExistence type="predicted"/>
<evidence type="ECO:0000313" key="1">
    <source>
        <dbReference type="EMBL" id="KAH7852511.1"/>
    </source>
</evidence>
<evidence type="ECO:0000313" key="2">
    <source>
        <dbReference type="Proteomes" id="UP000828048"/>
    </source>
</evidence>
<organism evidence="1 2">
    <name type="scientific">Vaccinium darrowii</name>
    <dbReference type="NCBI Taxonomy" id="229202"/>
    <lineage>
        <taxon>Eukaryota</taxon>
        <taxon>Viridiplantae</taxon>
        <taxon>Streptophyta</taxon>
        <taxon>Embryophyta</taxon>
        <taxon>Tracheophyta</taxon>
        <taxon>Spermatophyta</taxon>
        <taxon>Magnoliopsida</taxon>
        <taxon>eudicotyledons</taxon>
        <taxon>Gunneridae</taxon>
        <taxon>Pentapetalae</taxon>
        <taxon>asterids</taxon>
        <taxon>Ericales</taxon>
        <taxon>Ericaceae</taxon>
        <taxon>Vaccinioideae</taxon>
        <taxon>Vaccinieae</taxon>
        <taxon>Vaccinium</taxon>
    </lineage>
</organism>
<dbReference type="EMBL" id="CM037158">
    <property type="protein sequence ID" value="KAH7852511.1"/>
    <property type="molecule type" value="Genomic_DNA"/>
</dbReference>